<protein>
    <recommendedName>
        <fullName evidence="5">Outer membrane protein beta-barrel domain-containing protein</fullName>
    </recommendedName>
</protein>
<evidence type="ECO:0000256" key="2">
    <source>
        <dbReference type="SAM" id="SignalP"/>
    </source>
</evidence>
<evidence type="ECO:0000256" key="1">
    <source>
        <dbReference type="SAM" id="MobiDB-lite"/>
    </source>
</evidence>
<feature type="chain" id="PRO_5045249772" description="Outer membrane protein beta-barrel domain-containing protein" evidence="2">
    <location>
        <begin position="26"/>
        <end position="525"/>
    </location>
</feature>
<feature type="compositionally biased region" description="Basic and acidic residues" evidence="1">
    <location>
        <begin position="60"/>
        <end position="78"/>
    </location>
</feature>
<dbReference type="RefSeq" id="WP_188087358.1">
    <property type="nucleotide sequence ID" value="NZ_JACVFC010000001.1"/>
</dbReference>
<proteinExistence type="predicted"/>
<keyword evidence="4" id="KW-1185">Reference proteome</keyword>
<comment type="caution">
    <text evidence="3">The sequence shown here is derived from an EMBL/GenBank/DDBJ whole genome shotgun (WGS) entry which is preliminary data.</text>
</comment>
<evidence type="ECO:0000313" key="4">
    <source>
        <dbReference type="Proteomes" id="UP000659124"/>
    </source>
</evidence>
<dbReference type="Proteomes" id="UP000659124">
    <property type="component" value="Unassembled WGS sequence"/>
</dbReference>
<evidence type="ECO:0008006" key="5">
    <source>
        <dbReference type="Google" id="ProtNLM"/>
    </source>
</evidence>
<keyword evidence="2" id="KW-0732">Signal</keyword>
<sequence length="525" mass="57875">MRVYYALVAPLILFITLEMTSTANAGINGPRSAFVEKPLSLTRPDTGAPVIYPIKPAAGHSERKTTNKPASDERESSRETIIFDATADPILVVPEYVKEGAAIYIQYLNVNPWAVESNPVFQNINRDYSTGLSELQGQLGIMTQSKDTGKVSKAQNAAEKKFIEEYEKHGDIINKTFKEIEQKIMVVNGILELDSVLKVNMANPMLTNKEQISANILNHAQQYGLDSINKLTSFVKENVKEIYKGASTVNNEVSYLERFLEDTRKGISEKQRKDYTEKLAGFKKTADDLVKIYTPNSKIGASASALQANITMVLSLPFSLQPKKIGAARGDYFEFSDELKDKKGNLIVKIDPPFRIKTYGGTRVDFSVGIGVNIWGNGADYQFRKNPTDAQTGPDTAKVILAENKSNKALKFSPIIGIHWYKTTRHAVQTMLTIGVSPDFSTLAESRLSVGGGLGFTSSTDLLRRIVINGGISVGYADKLKSEYQNWESYNRFANVDIANMTTKVPQVGAFIAVTFNVGSLSSSK</sequence>
<evidence type="ECO:0000313" key="3">
    <source>
        <dbReference type="EMBL" id="MBC9930277.1"/>
    </source>
</evidence>
<reference evidence="3 4" key="1">
    <citation type="submission" date="2020-09" db="EMBL/GenBank/DDBJ databases">
        <title>Genome sequences of type strains of Chitinophaga qingshengii and Chitinophaga varians.</title>
        <authorList>
            <person name="Kittiwongwattana C."/>
        </authorList>
    </citation>
    <scope>NUCLEOTIDE SEQUENCE [LARGE SCALE GENOMIC DNA]</scope>
    <source>
        <strain evidence="3 4">JCM 30026</strain>
    </source>
</reference>
<gene>
    <name evidence="3" type="ORF">ICL07_07800</name>
</gene>
<feature type="signal peptide" evidence="2">
    <location>
        <begin position="1"/>
        <end position="25"/>
    </location>
</feature>
<feature type="region of interest" description="Disordered" evidence="1">
    <location>
        <begin position="46"/>
        <end position="78"/>
    </location>
</feature>
<accession>A0ABR7TIE1</accession>
<name>A0ABR7TIE1_9BACT</name>
<organism evidence="3 4">
    <name type="scientific">Chitinophaga qingshengii</name>
    <dbReference type="NCBI Taxonomy" id="1569794"/>
    <lineage>
        <taxon>Bacteria</taxon>
        <taxon>Pseudomonadati</taxon>
        <taxon>Bacteroidota</taxon>
        <taxon>Chitinophagia</taxon>
        <taxon>Chitinophagales</taxon>
        <taxon>Chitinophagaceae</taxon>
        <taxon>Chitinophaga</taxon>
    </lineage>
</organism>
<dbReference type="EMBL" id="JACVFC010000001">
    <property type="protein sequence ID" value="MBC9930277.1"/>
    <property type="molecule type" value="Genomic_DNA"/>
</dbReference>